<sequence>MKFSLTFILLGTRLFHTFMFFDGIQPFTTLLLLATITFCVQTAQYNSPGMTLWDESLAVRNVIIIRLFLILFTFWALDQALFCQLESTIIYIFFSSFPAYFRLFFCFYMHMRCHFKSPVEGNEKKKKITGLTFFW</sequence>
<dbReference type="Proteomes" id="UP001057402">
    <property type="component" value="Chromosome 11"/>
</dbReference>
<reference evidence="2" key="1">
    <citation type="journal article" date="2023" name="Front. Plant Sci.">
        <title>Chromosomal-level genome assembly of Melastoma candidum provides insights into trichome evolution.</title>
        <authorList>
            <person name="Zhong Y."/>
            <person name="Wu W."/>
            <person name="Sun C."/>
            <person name="Zou P."/>
            <person name="Liu Y."/>
            <person name="Dai S."/>
            <person name="Zhou R."/>
        </authorList>
    </citation>
    <scope>NUCLEOTIDE SEQUENCE [LARGE SCALE GENOMIC DNA]</scope>
</reference>
<keyword evidence="2" id="KW-1185">Reference proteome</keyword>
<protein>
    <submittedName>
        <fullName evidence="1">Uncharacterized protein</fullName>
    </submittedName>
</protein>
<accession>A0ACB9LQ48</accession>
<name>A0ACB9LQ48_9MYRT</name>
<organism evidence="1 2">
    <name type="scientific">Melastoma candidum</name>
    <dbReference type="NCBI Taxonomy" id="119954"/>
    <lineage>
        <taxon>Eukaryota</taxon>
        <taxon>Viridiplantae</taxon>
        <taxon>Streptophyta</taxon>
        <taxon>Embryophyta</taxon>
        <taxon>Tracheophyta</taxon>
        <taxon>Spermatophyta</taxon>
        <taxon>Magnoliopsida</taxon>
        <taxon>eudicotyledons</taxon>
        <taxon>Gunneridae</taxon>
        <taxon>Pentapetalae</taxon>
        <taxon>rosids</taxon>
        <taxon>malvids</taxon>
        <taxon>Myrtales</taxon>
        <taxon>Melastomataceae</taxon>
        <taxon>Melastomatoideae</taxon>
        <taxon>Melastomateae</taxon>
        <taxon>Melastoma</taxon>
    </lineage>
</organism>
<comment type="caution">
    <text evidence="1">The sequence shown here is derived from an EMBL/GenBank/DDBJ whole genome shotgun (WGS) entry which is preliminary data.</text>
</comment>
<proteinExistence type="predicted"/>
<dbReference type="EMBL" id="CM042890">
    <property type="protein sequence ID" value="KAI4312890.1"/>
    <property type="molecule type" value="Genomic_DNA"/>
</dbReference>
<evidence type="ECO:0000313" key="1">
    <source>
        <dbReference type="EMBL" id="KAI4312890.1"/>
    </source>
</evidence>
<evidence type="ECO:0000313" key="2">
    <source>
        <dbReference type="Proteomes" id="UP001057402"/>
    </source>
</evidence>
<gene>
    <name evidence="1" type="ORF">MLD38_037681</name>
</gene>